<dbReference type="InterPro" id="IPR016156">
    <property type="entry name" value="FAD/NAD-linked_Rdtase_dimer_sf"/>
</dbReference>
<evidence type="ECO:0000256" key="7">
    <source>
        <dbReference type="PIRSR" id="PIRSR000350-4"/>
    </source>
</evidence>
<keyword evidence="3 6" id="KW-0274">FAD</keyword>
<keyword evidence="6" id="KW-0547">Nucleotide-binding</keyword>
<dbReference type="SUPFAM" id="SSF51905">
    <property type="entry name" value="FAD/NAD(P)-binding domain"/>
    <property type="match status" value="1"/>
</dbReference>
<feature type="binding site" evidence="6">
    <location>
        <position position="116"/>
    </location>
    <ligand>
        <name>FAD</name>
        <dbReference type="ChEBI" id="CHEBI:57692"/>
    </ligand>
</feature>
<dbReference type="SUPFAM" id="SSF55424">
    <property type="entry name" value="FAD/NAD-linked reductases, dimerisation (C-terminal) domain"/>
    <property type="match status" value="1"/>
</dbReference>
<keyword evidence="4" id="KW-0560">Oxidoreductase</keyword>
<dbReference type="PANTHER" id="PTHR43014">
    <property type="entry name" value="MERCURIC REDUCTASE"/>
    <property type="match status" value="1"/>
</dbReference>
<feature type="binding site" evidence="6">
    <location>
        <begin position="316"/>
        <end position="319"/>
    </location>
    <ligand>
        <name>FAD</name>
        <dbReference type="ChEBI" id="CHEBI:57692"/>
    </ligand>
</feature>
<protein>
    <submittedName>
        <fullName evidence="10">FAD-dependent oxidoreductase</fullName>
    </submittedName>
</protein>
<evidence type="ECO:0000313" key="11">
    <source>
        <dbReference type="Proteomes" id="UP001161580"/>
    </source>
</evidence>
<dbReference type="InterPro" id="IPR023753">
    <property type="entry name" value="FAD/NAD-binding_dom"/>
</dbReference>
<keyword evidence="11" id="KW-1185">Reference proteome</keyword>
<feature type="binding site" evidence="6">
    <location>
        <position position="204"/>
    </location>
    <ligand>
        <name>NAD(+)</name>
        <dbReference type="ChEBI" id="CHEBI:57540"/>
    </ligand>
</feature>
<feature type="disulfide bond" description="Redox-active" evidence="7">
    <location>
        <begin position="44"/>
        <end position="49"/>
    </location>
</feature>
<dbReference type="InterPro" id="IPR004099">
    <property type="entry name" value="Pyr_nucl-diS_OxRdtase_dimer"/>
</dbReference>
<comment type="similarity">
    <text evidence="1">Belongs to the class-I pyridine nucleotide-disulfide oxidoreductase family.</text>
</comment>
<dbReference type="Pfam" id="PF02852">
    <property type="entry name" value="Pyr_redox_dim"/>
    <property type="match status" value="1"/>
</dbReference>
<proteinExistence type="inferred from homology"/>
<dbReference type="GO" id="GO:0003955">
    <property type="term" value="F:NAD(P)H dehydrogenase (quinone) activity"/>
    <property type="evidence" value="ECO:0007669"/>
    <property type="project" value="TreeGrafter"/>
</dbReference>
<name>A0AAE3Q760_9HYPH</name>
<evidence type="ECO:0000259" key="8">
    <source>
        <dbReference type="Pfam" id="PF02852"/>
    </source>
</evidence>
<dbReference type="Pfam" id="PF07992">
    <property type="entry name" value="Pyr_redox_2"/>
    <property type="match status" value="1"/>
</dbReference>
<organism evidence="10 11">
    <name type="scientific">Ferirhizobium litorale</name>
    <dbReference type="NCBI Taxonomy" id="2927786"/>
    <lineage>
        <taxon>Bacteria</taxon>
        <taxon>Pseudomonadati</taxon>
        <taxon>Pseudomonadota</taxon>
        <taxon>Alphaproteobacteria</taxon>
        <taxon>Hyphomicrobiales</taxon>
        <taxon>Rhizobiaceae</taxon>
        <taxon>Ferirhizobium</taxon>
    </lineage>
</organism>
<evidence type="ECO:0000256" key="4">
    <source>
        <dbReference type="ARBA" id="ARBA00023002"/>
    </source>
</evidence>
<evidence type="ECO:0000313" key="10">
    <source>
        <dbReference type="EMBL" id="MDI7920482.1"/>
    </source>
</evidence>
<evidence type="ECO:0000256" key="6">
    <source>
        <dbReference type="PIRSR" id="PIRSR000350-3"/>
    </source>
</evidence>
<gene>
    <name evidence="10" type="ORF">MRS75_00115</name>
</gene>
<dbReference type="PANTHER" id="PTHR43014:SF2">
    <property type="entry name" value="MERCURIC REDUCTASE"/>
    <property type="match status" value="1"/>
</dbReference>
<comment type="caution">
    <text evidence="10">The sequence shown here is derived from an EMBL/GenBank/DDBJ whole genome shotgun (WGS) entry which is preliminary data.</text>
</comment>
<reference evidence="10" key="1">
    <citation type="submission" date="2022-03" db="EMBL/GenBank/DDBJ databases">
        <title>Fererhizobium litorale gen. nov., sp. nov., isolated from sandy sediments of the Sea of Japan seashore.</title>
        <authorList>
            <person name="Romanenko L."/>
            <person name="Kurilenko V."/>
            <person name="Otstavnykh N."/>
            <person name="Svetashev V."/>
            <person name="Tekutyeva L."/>
            <person name="Isaeva M."/>
            <person name="Mikhailov V."/>
        </authorList>
    </citation>
    <scope>NUCLEOTIDE SEQUENCE</scope>
    <source>
        <strain evidence="10">KMM 9576</strain>
    </source>
</reference>
<dbReference type="Gene3D" id="3.50.50.60">
    <property type="entry name" value="FAD/NAD(P)-binding domain"/>
    <property type="match status" value="2"/>
</dbReference>
<comment type="cofactor">
    <cofactor evidence="6">
        <name>FAD</name>
        <dbReference type="ChEBI" id="CHEBI:57692"/>
    </cofactor>
    <text evidence="6">Binds 1 FAD per subunit.</text>
</comment>
<keyword evidence="6" id="KW-0520">NAD</keyword>
<dbReference type="EMBL" id="JALDYZ010000001">
    <property type="protein sequence ID" value="MDI7920482.1"/>
    <property type="molecule type" value="Genomic_DNA"/>
</dbReference>
<dbReference type="PIRSF" id="PIRSF000350">
    <property type="entry name" value="Mercury_reductase_MerA"/>
    <property type="match status" value="1"/>
</dbReference>
<keyword evidence="2" id="KW-0285">Flavoprotein</keyword>
<dbReference type="PRINTS" id="PR00368">
    <property type="entry name" value="FADPNR"/>
</dbReference>
<dbReference type="PRINTS" id="PR00411">
    <property type="entry name" value="PNDRDTASEI"/>
</dbReference>
<dbReference type="AlphaFoldDB" id="A0AAE3Q760"/>
<dbReference type="InterPro" id="IPR001100">
    <property type="entry name" value="Pyr_nuc-diS_OxRdtase"/>
</dbReference>
<feature type="domain" description="FAD/NAD(P)-binding" evidence="9">
    <location>
        <begin position="7"/>
        <end position="322"/>
    </location>
</feature>
<feature type="binding site" evidence="6">
    <location>
        <begin position="181"/>
        <end position="188"/>
    </location>
    <ligand>
        <name>NAD(+)</name>
        <dbReference type="ChEBI" id="CHEBI:57540"/>
    </ligand>
</feature>
<feature type="binding site" evidence="6">
    <location>
        <position position="269"/>
    </location>
    <ligand>
        <name>NAD(+)</name>
        <dbReference type="ChEBI" id="CHEBI:57540"/>
    </ligand>
</feature>
<evidence type="ECO:0000256" key="3">
    <source>
        <dbReference type="ARBA" id="ARBA00022827"/>
    </source>
</evidence>
<dbReference type="GO" id="GO:0050660">
    <property type="term" value="F:flavin adenine dinucleotide binding"/>
    <property type="evidence" value="ECO:0007669"/>
    <property type="project" value="TreeGrafter"/>
</dbReference>
<evidence type="ECO:0000256" key="1">
    <source>
        <dbReference type="ARBA" id="ARBA00007532"/>
    </source>
</evidence>
<evidence type="ECO:0000259" key="9">
    <source>
        <dbReference type="Pfam" id="PF07992"/>
    </source>
</evidence>
<dbReference type="FunFam" id="3.30.390.30:FF:000001">
    <property type="entry name" value="Dihydrolipoyl dehydrogenase"/>
    <property type="match status" value="1"/>
</dbReference>
<dbReference type="RefSeq" id="WP_311784679.1">
    <property type="nucleotide sequence ID" value="NZ_JALDYY010000001.1"/>
</dbReference>
<dbReference type="Gene3D" id="3.30.390.30">
    <property type="match status" value="1"/>
</dbReference>
<dbReference type="Proteomes" id="UP001161580">
    <property type="component" value="Unassembled WGS sequence"/>
</dbReference>
<feature type="domain" description="Pyridine nucleotide-disulphide oxidoreductase dimerisation" evidence="8">
    <location>
        <begin position="344"/>
        <end position="449"/>
    </location>
</feature>
<evidence type="ECO:0000256" key="5">
    <source>
        <dbReference type="PIRSR" id="PIRSR000350-2"/>
    </source>
</evidence>
<dbReference type="InterPro" id="IPR036188">
    <property type="entry name" value="FAD/NAD-bd_sf"/>
</dbReference>
<feature type="active site" description="Proton acceptor" evidence="5">
    <location>
        <position position="442"/>
    </location>
</feature>
<evidence type="ECO:0000256" key="2">
    <source>
        <dbReference type="ARBA" id="ARBA00022630"/>
    </source>
</evidence>
<feature type="binding site" evidence="6">
    <location>
        <position position="53"/>
    </location>
    <ligand>
        <name>FAD</name>
        <dbReference type="ChEBI" id="CHEBI:57692"/>
    </ligand>
</feature>
<sequence>MTQIENYDILVFGGGKAGKTLAMDQSKAGKKVAVVEAGMIGGSCINVACIPSKTLIRSAEMTHLARQMNEFGVVADNVRNNLVHARDRTARVVAEMVATNQAGFDASGLSLILGRGRFVGPKTIEVQTESGPRTVTGDQVFINLGTSADVPNIPGLAAANPITHVEALQLGDLPARLVVIGGGYIGMELGQAFRRLGAEVVIVERAARLAPREDPDVGEAILKILSEEGVEVALSAFDLQVSGRSGEGVTVRSADGRSFEGSHILVASGRKPNTFGIGLDLAGVDTDERGFIKVDGQLRTSAPGAWAMGEVAGTPMFTHASLDDYRIVKSAMAGGTRNTSDRIIPYCVFIDPEFARIGSNESDLNKEGTPYRVAKLPMDVIPRARTLSHRKGFMKAIIAADSDTILGFSMLGTSAGEVMSVVQMAMLGGLSFTALRDGIFAHPTIAEGLNMLFANVTAPSKAA</sequence>
<accession>A0AAE3Q760</accession>